<reference evidence="3" key="1">
    <citation type="submission" date="2014-03" db="EMBL/GenBank/DDBJ databases">
        <authorList>
            <person name="Aksoy S."/>
            <person name="Warren W."/>
            <person name="Wilson R.K."/>
        </authorList>
    </citation>
    <scope>NUCLEOTIDE SEQUENCE [LARGE SCALE GENOMIC DNA]</scope>
    <source>
        <strain evidence="3">IAEA</strain>
    </source>
</reference>
<reference evidence="2" key="2">
    <citation type="submission" date="2020-05" db="UniProtKB">
        <authorList>
            <consortium name="EnsemblMetazoa"/>
        </authorList>
    </citation>
    <scope>IDENTIFICATION</scope>
    <source>
        <strain evidence="2">IAEA</strain>
    </source>
</reference>
<keyword evidence="1" id="KW-0472">Membrane</keyword>
<evidence type="ECO:0000313" key="3">
    <source>
        <dbReference type="Proteomes" id="UP000091820"/>
    </source>
</evidence>
<accession>A0A1A9W8W4</accession>
<proteinExistence type="predicted"/>
<dbReference type="Proteomes" id="UP000091820">
    <property type="component" value="Unassembled WGS sequence"/>
</dbReference>
<keyword evidence="1" id="KW-0812">Transmembrane</keyword>
<keyword evidence="1" id="KW-1133">Transmembrane helix</keyword>
<evidence type="ECO:0000313" key="2">
    <source>
        <dbReference type="EnsemblMetazoa" id="GBRI010543-PA"/>
    </source>
</evidence>
<dbReference type="EnsemblMetazoa" id="GBRI010543-RA">
    <property type="protein sequence ID" value="GBRI010543-PA"/>
    <property type="gene ID" value="GBRI010543"/>
</dbReference>
<dbReference type="VEuPathDB" id="VectorBase:GBRI010543"/>
<name>A0A1A9W8W4_9MUSC</name>
<keyword evidence="3" id="KW-1185">Reference proteome</keyword>
<dbReference type="AlphaFoldDB" id="A0A1A9W8W4"/>
<feature type="transmembrane region" description="Helical" evidence="1">
    <location>
        <begin position="39"/>
        <end position="60"/>
    </location>
</feature>
<organism evidence="2 3">
    <name type="scientific">Glossina brevipalpis</name>
    <dbReference type="NCBI Taxonomy" id="37001"/>
    <lineage>
        <taxon>Eukaryota</taxon>
        <taxon>Metazoa</taxon>
        <taxon>Ecdysozoa</taxon>
        <taxon>Arthropoda</taxon>
        <taxon>Hexapoda</taxon>
        <taxon>Insecta</taxon>
        <taxon>Pterygota</taxon>
        <taxon>Neoptera</taxon>
        <taxon>Endopterygota</taxon>
        <taxon>Diptera</taxon>
        <taxon>Brachycera</taxon>
        <taxon>Muscomorpha</taxon>
        <taxon>Hippoboscoidea</taxon>
        <taxon>Glossinidae</taxon>
        <taxon>Glossina</taxon>
    </lineage>
</organism>
<protein>
    <submittedName>
        <fullName evidence="2">Uncharacterized protein</fullName>
    </submittedName>
</protein>
<evidence type="ECO:0000256" key="1">
    <source>
        <dbReference type="SAM" id="Phobius"/>
    </source>
</evidence>
<sequence length="119" mass="13442">MSSSLHESVCEKFLYPLAKLKGILAVSQYLLHLYRSTNVFMIGAMFLIGLIILFTNQILFSSDLATPLSGLLKDCFTALIPPFSLLHKLTTLSTWTKKEKSFCNRGYTSTNTHMKGRFE</sequence>